<keyword evidence="3" id="KW-0597">Phosphoprotein</keyword>
<dbReference type="EMBL" id="JBHULM010000009">
    <property type="protein sequence ID" value="MFD2542098.1"/>
    <property type="molecule type" value="Genomic_DNA"/>
</dbReference>
<gene>
    <name evidence="10" type="ORF">ACFSSB_07175</name>
</gene>
<proteinExistence type="predicted"/>
<dbReference type="InterPro" id="IPR011990">
    <property type="entry name" value="TPR-like_helical_dom_sf"/>
</dbReference>
<dbReference type="SUPFAM" id="SSF48452">
    <property type="entry name" value="TPR-like"/>
    <property type="match status" value="2"/>
</dbReference>
<keyword evidence="4" id="KW-0808">Transferase</keyword>
<sequence length="566" mass="66353">MKYFVYFILCFCTQISFSQTDSVLSYGENLINENKLKEAKTFYEKQLLSANTTEQEVYSLMGLAEIYKLKLDYEQANIFYVKAYDVIKNVSNKKLHFFYHVKMAEFYRKRTLFKQSVAQLDKAKLIIEKHKMDDAILSKYYSRKAALFTEHFFIPDSTLYYAQKALVLAKKVKDKDGVFYSSLEIAGVYEEKNHYHLAIKKLQELINFSKLNNMLQHQADAYTNYTRILIKDKQYKKALSESVHALEFANKNQLLFNEILFIDNIRNCYKKLGNIDKAFEYLETRLELTDSYYEKEHNKFLFELEEKYKLTEKENQIKINNLELANKTKELSANKTKLTITIALFVFAITWIVLIGYFLKKSKKNNKQLQSLSQENEFLLSEANHRINNNLQLVVILIADQLKKETSQALFPLRNILTKVEAISTLHKHLYKNEDKRKVDTHNYLSDVKNSFFEVFKENNIETNFTIASIKIPSDDAMYLGLLLTELCINSIKHAFNAEENKTISFTLKQKDNLLLFEYSDNGTAAVNKTIKLKLVDKICRQMDLQYTLNTANGFKFSLVKEINNE</sequence>
<evidence type="ECO:0000256" key="3">
    <source>
        <dbReference type="ARBA" id="ARBA00022553"/>
    </source>
</evidence>
<comment type="catalytic activity">
    <reaction evidence="1">
        <text>ATP + protein L-histidine = ADP + protein N-phospho-L-histidine.</text>
        <dbReference type="EC" id="2.7.13.3"/>
    </reaction>
</comment>
<keyword evidence="11" id="KW-1185">Reference proteome</keyword>
<dbReference type="SUPFAM" id="SSF55874">
    <property type="entry name" value="ATPase domain of HSP90 chaperone/DNA topoisomerase II/histidine kinase"/>
    <property type="match status" value="1"/>
</dbReference>
<evidence type="ECO:0000256" key="2">
    <source>
        <dbReference type="ARBA" id="ARBA00012438"/>
    </source>
</evidence>
<dbReference type="RefSeq" id="WP_379902530.1">
    <property type="nucleotide sequence ID" value="NZ_JBHULM010000009.1"/>
</dbReference>
<dbReference type="Pfam" id="PF07568">
    <property type="entry name" value="HisKA_2"/>
    <property type="match status" value="1"/>
</dbReference>
<dbReference type="PANTHER" id="PTHR41523">
    <property type="entry name" value="TWO-COMPONENT SYSTEM SENSOR PROTEIN"/>
    <property type="match status" value="1"/>
</dbReference>
<evidence type="ECO:0000256" key="4">
    <source>
        <dbReference type="ARBA" id="ARBA00022679"/>
    </source>
</evidence>
<name>A0ABW5K0Z4_9FLAO</name>
<dbReference type="Proteomes" id="UP001597467">
    <property type="component" value="Unassembled WGS sequence"/>
</dbReference>
<dbReference type="PANTHER" id="PTHR41523:SF8">
    <property type="entry name" value="ETHYLENE RESPONSE SENSOR PROTEIN"/>
    <property type="match status" value="1"/>
</dbReference>
<dbReference type="InterPro" id="IPR011495">
    <property type="entry name" value="Sig_transdc_His_kin_sub2_dim/P"/>
</dbReference>
<keyword evidence="8" id="KW-0812">Transmembrane</keyword>
<accession>A0ABW5K0Z4</accession>
<evidence type="ECO:0000256" key="7">
    <source>
        <dbReference type="ARBA" id="ARBA00022840"/>
    </source>
</evidence>
<dbReference type="EC" id="2.7.13.3" evidence="2"/>
<organism evidence="10 11">
    <name type="scientific">Lacinutrix gracilariae</name>
    <dbReference type="NCBI Taxonomy" id="1747198"/>
    <lineage>
        <taxon>Bacteria</taxon>
        <taxon>Pseudomonadati</taxon>
        <taxon>Bacteroidota</taxon>
        <taxon>Flavobacteriia</taxon>
        <taxon>Flavobacteriales</taxon>
        <taxon>Flavobacteriaceae</taxon>
        <taxon>Lacinutrix</taxon>
    </lineage>
</organism>
<keyword evidence="5" id="KW-0547">Nucleotide-binding</keyword>
<keyword evidence="8" id="KW-0472">Membrane</keyword>
<reference evidence="11" key="1">
    <citation type="journal article" date="2019" name="Int. J. Syst. Evol. Microbiol.">
        <title>The Global Catalogue of Microorganisms (GCM) 10K type strain sequencing project: providing services to taxonomists for standard genome sequencing and annotation.</title>
        <authorList>
            <consortium name="The Broad Institute Genomics Platform"/>
            <consortium name="The Broad Institute Genome Sequencing Center for Infectious Disease"/>
            <person name="Wu L."/>
            <person name="Ma J."/>
        </authorList>
    </citation>
    <scope>NUCLEOTIDE SEQUENCE [LARGE SCALE GENOMIC DNA]</scope>
    <source>
        <strain evidence="11">KCTC 42808</strain>
    </source>
</reference>
<evidence type="ECO:0000259" key="9">
    <source>
        <dbReference type="Pfam" id="PF07568"/>
    </source>
</evidence>
<evidence type="ECO:0000256" key="6">
    <source>
        <dbReference type="ARBA" id="ARBA00022777"/>
    </source>
</evidence>
<keyword evidence="7" id="KW-0067">ATP-binding</keyword>
<protein>
    <recommendedName>
        <fullName evidence="2">histidine kinase</fullName>
        <ecNumber evidence="2">2.7.13.3</ecNumber>
    </recommendedName>
</protein>
<evidence type="ECO:0000256" key="5">
    <source>
        <dbReference type="ARBA" id="ARBA00022741"/>
    </source>
</evidence>
<comment type="caution">
    <text evidence="10">The sequence shown here is derived from an EMBL/GenBank/DDBJ whole genome shotgun (WGS) entry which is preliminary data.</text>
</comment>
<evidence type="ECO:0000256" key="1">
    <source>
        <dbReference type="ARBA" id="ARBA00000085"/>
    </source>
</evidence>
<dbReference type="InterPro" id="IPR036890">
    <property type="entry name" value="HATPase_C_sf"/>
</dbReference>
<keyword evidence="6 10" id="KW-0418">Kinase</keyword>
<feature type="domain" description="Signal transduction histidine kinase subgroup 2 dimerisation and phosphoacceptor" evidence="9">
    <location>
        <begin position="382"/>
        <end position="454"/>
    </location>
</feature>
<evidence type="ECO:0000313" key="10">
    <source>
        <dbReference type="EMBL" id="MFD2542098.1"/>
    </source>
</evidence>
<feature type="transmembrane region" description="Helical" evidence="8">
    <location>
        <begin position="338"/>
        <end position="359"/>
    </location>
</feature>
<keyword evidence="8" id="KW-1133">Transmembrane helix</keyword>
<evidence type="ECO:0000313" key="11">
    <source>
        <dbReference type="Proteomes" id="UP001597467"/>
    </source>
</evidence>
<dbReference type="GO" id="GO:0016301">
    <property type="term" value="F:kinase activity"/>
    <property type="evidence" value="ECO:0007669"/>
    <property type="project" value="UniProtKB-KW"/>
</dbReference>
<dbReference type="Gene3D" id="3.30.565.10">
    <property type="entry name" value="Histidine kinase-like ATPase, C-terminal domain"/>
    <property type="match status" value="1"/>
</dbReference>
<dbReference type="Gene3D" id="1.25.40.10">
    <property type="entry name" value="Tetratricopeptide repeat domain"/>
    <property type="match status" value="2"/>
</dbReference>
<evidence type="ECO:0000256" key="8">
    <source>
        <dbReference type="SAM" id="Phobius"/>
    </source>
</evidence>